<accession>A0A4P7NBS7</accession>
<proteinExistence type="predicted"/>
<sequence length="71" mass="7733">EGIHHTELGGSKTRTVFFTYQRDLIREPINIPAVILMASSPRFVFAQARALCGFAPTKVAAAVTFVVRGTV</sequence>
<dbReference type="EMBL" id="CP034205">
    <property type="protein sequence ID" value="QBZ57750.1"/>
    <property type="molecule type" value="Genomic_DNA"/>
</dbReference>
<protein>
    <submittedName>
        <fullName evidence="1">Uncharacterized protein</fullName>
    </submittedName>
</protein>
<reference evidence="1 2" key="1">
    <citation type="journal article" date="2019" name="Mol. Biol. Evol.">
        <title>Blast fungal genomes show frequent chromosomal changes, gene gains and losses, and effector gene turnover.</title>
        <authorList>
            <person name="Gomez Luciano L.B."/>
            <person name="Jason Tsai I."/>
            <person name="Chuma I."/>
            <person name="Tosa Y."/>
            <person name="Chen Y.H."/>
            <person name="Li J.Y."/>
            <person name="Li M.Y."/>
            <person name="Jade Lu M.Y."/>
            <person name="Nakayashiki H."/>
            <person name="Li W.H."/>
        </authorList>
    </citation>
    <scope>NUCLEOTIDE SEQUENCE [LARGE SCALE GENOMIC DNA]</scope>
    <source>
        <strain evidence="1">MZ5-1-6</strain>
    </source>
</reference>
<evidence type="ECO:0000313" key="2">
    <source>
        <dbReference type="Proteomes" id="UP000294847"/>
    </source>
</evidence>
<feature type="non-terminal residue" evidence="1">
    <location>
        <position position="71"/>
    </location>
</feature>
<feature type="non-terminal residue" evidence="1">
    <location>
        <position position="1"/>
    </location>
</feature>
<evidence type="ECO:0000313" key="1">
    <source>
        <dbReference type="EMBL" id="QBZ57750.1"/>
    </source>
</evidence>
<name>A0A4P7NBS7_PYROR</name>
<dbReference type="Proteomes" id="UP000294847">
    <property type="component" value="Chromosome 2"/>
</dbReference>
<dbReference type="AlphaFoldDB" id="A0A4P7NBS7"/>
<gene>
    <name evidence="1" type="ORF">PoMZ_02685</name>
</gene>
<organism evidence="1 2">
    <name type="scientific">Pyricularia oryzae</name>
    <name type="common">Rice blast fungus</name>
    <name type="synonym">Magnaporthe oryzae</name>
    <dbReference type="NCBI Taxonomy" id="318829"/>
    <lineage>
        <taxon>Eukaryota</taxon>
        <taxon>Fungi</taxon>
        <taxon>Dikarya</taxon>
        <taxon>Ascomycota</taxon>
        <taxon>Pezizomycotina</taxon>
        <taxon>Sordariomycetes</taxon>
        <taxon>Sordariomycetidae</taxon>
        <taxon>Magnaporthales</taxon>
        <taxon>Pyriculariaceae</taxon>
        <taxon>Pyricularia</taxon>
    </lineage>
</organism>